<keyword evidence="3" id="KW-0808">Transferase</keyword>
<dbReference type="Gene3D" id="1.20.120.1750">
    <property type="match status" value="1"/>
</dbReference>
<dbReference type="InterPro" id="IPR031127">
    <property type="entry name" value="E3_UB_ligase_RBR"/>
</dbReference>
<evidence type="ECO:0000313" key="11">
    <source>
        <dbReference type="Proteomes" id="UP000225277"/>
    </source>
</evidence>
<evidence type="ECO:0000313" key="10">
    <source>
        <dbReference type="EMBL" id="CZT23071.1"/>
    </source>
</evidence>
<evidence type="ECO:0000256" key="3">
    <source>
        <dbReference type="ARBA" id="ARBA00022679"/>
    </source>
</evidence>
<gene>
    <name evidence="10" type="ORF">RCC_08781</name>
</gene>
<dbReference type="Pfam" id="PF01485">
    <property type="entry name" value="IBR"/>
    <property type="match status" value="1"/>
</dbReference>
<dbReference type="EC" id="2.3.2.31" evidence="2"/>
<protein>
    <recommendedName>
        <fullName evidence="2">RBR-type E3 ubiquitin transferase</fullName>
        <ecNumber evidence="2">2.3.2.31</ecNumber>
    </recommendedName>
</protein>
<evidence type="ECO:0000256" key="7">
    <source>
        <dbReference type="ARBA" id="ARBA00022786"/>
    </source>
</evidence>
<keyword evidence="5" id="KW-0677">Repeat</keyword>
<keyword evidence="7" id="KW-0833">Ubl conjugation pathway</keyword>
<feature type="domain" description="RING-type" evidence="9">
    <location>
        <begin position="40"/>
        <end position="262"/>
    </location>
</feature>
<dbReference type="SUPFAM" id="SSF57850">
    <property type="entry name" value="RING/U-box"/>
    <property type="match status" value="1"/>
</dbReference>
<keyword evidence="6" id="KW-0863">Zinc-finger</keyword>
<keyword evidence="4" id="KW-0479">Metal-binding</keyword>
<dbReference type="GO" id="GO:0008270">
    <property type="term" value="F:zinc ion binding"/>
    <property type="evidence" value="ECO:0007669"/>
    <property type="project" value="UniProtKB-KW"/>
</dbReference>
<evidence type="ECO:0000256" key="8">
    <source>
        <dbReference type="ARBA" id="ARBA00022833"/>
    </source>
</evidence>
<dbReference type="EMBL" id="FJUY01000015">
    <property type="protein sequence ID" value="CZT23071.1"/>
    <property type="molecule type" value="Genomic_DNA"/>
</dbReference>
<evidence type="ECO:0000256" key="5">
    <source>
        <dbReference type="ARBA" id="ARBA00022737"/>
    </source>
</evidence>
<evidence type="ECO:0000256" key="6">
    <source>
        <dbReference type="ARBA" id="ARBA00022771"/>
    </source>
</evidence>
<dbReference type="OrthoDB" id="3650714at2759"/>
<dbReference type="PANTHER" id="PTHR11685">
    <property type="entry name" value="RBR FAMILY RING FINGER AND IBR DOMAIN-CONTAINING"/>
    <property type="match status" value="1"/>
</dbReference>
<dbReference type="InterPro" id="IPR044066">
    <property type="entry name" value="TRIAD_supradom"/>
</dbReference>
<keyword evidence="11" id="KW-1185">Reference proteome</keyword>
<dbReference type="GO" id="GO:0016567">
    <property type="term" value="P:protein ubiquitination"/>
    <property type="evidence" value="ECO:0007669"/>
    <property type="project" value="InterPro"/>
</dbReference>
<dbReference type="RefSeq" id="XP_023629795.1">
    <property type="nucleotide sequence ID" value="XM_023774027.1"/>
</dbReference>
<dbReference type="AlphaFoldDB" id="A0A2D3VG09"/>
<name>A0A2D3VG09_9PEZI</name>
<dbReference type="InterPro" id="IPR002867">
    <property type="entry name" value="IBR_dom"/>
</dbReference>
<evidence type="ECO:0000256" key="2">
    <source>
        <dbReference type="ARBA" id="ARBA00012251"/>
    </source>
</evidence>
<dbReference type="Proteomes" id="UP000225277">
    <property type="component" value="Unassembled WGS sequence"/>
</dbReference>
<dbReference type="PROSITE" id="PS51873">
    <property type="entry name" value="TRIAD"/>
    <property type="match status" value="1"/>
</dbReference>
<evidence type="ECO:0000256" key="4">
    <source>
        <dbReference type="ARBA" id="ARBA00022723"/>
    </source>
</evidence>
<accession>A0A2D3VG09</accession>
<dbReference type="GO" id="GO:0061630">
    <property type="term" value="F:ubiquitin protein ligase activity"/>
    <property type="evidence" value="ECO:0007669"/>
    <property type="project" value="UniProtKB-EC"/>
</dbReference>
<dbReference type="GeneID" id="35603862"/>
<reference evidence="10 11" key="1">
    <citation type="submission" date="2016-03" db="EMBL/GenBank/DDBJ databases">
        <authorList>
            <person name="Ploux O."/>
        </authorList>
    </citation>
    <scope>NUCLEOTIDE SEQUENCE [LARGE SCALE GENOMIC DNA]</scope>
    <source>
        <strain evidence="10 11">URUG2</strain>
    </source>
</reference>
<sequence length="377" mass="42139">MTIAVQFRDKYNTPDITSSSNILASSSKLLDVASNMSTMPPTHCTGCGDEFQALEARIPMAGDDICRECFDCSIKPQFESALVNEADYPPTIGRTILNILDYSHLLPGELIDAYIKKGNEYAILPKHRVYCSNNAKCSAFLGHISKEEFLVLCEECHSTTCMSCCKIVRYIRIRALLSRPHKCKKLGDPNDHQLPEETRGKEWQVCPGEGCGILVTLKDGCNHVICTVSACRTEFCFFCGKPAKGSSGHWRNRGPTSCPRYGTTHLPEAEAPGAMDAIIEQAQEMRLRLDALVEFMDQPDILQPPRNIDQWLGRPLGAPIADEQGDLGRVMAERQRQLRERAAWEWDRMGALGHLEVGEQALWNFLQDVDLPDFGMD</sequence>
<organism evidence="10 11">
    <name type="scientific">Ramularia collo-cygni</name>
    <dbReference type="NCBI Taxonomy" id="112498"/>
    <lineage>
        <taxon>Eukaryota</taxon>
        <taxon>Fungi</taxon>
        <taxon>Dikarya</taxon>
        <taxon>Ascomycota</taxon>
        <taxon>Pezizomycotina</taxon>
        <taxon>Dothideomycetes</taxon>
        <taxon>Dothideomycetidae</taxon>
        <taxon>Mycosphaerellales</taxon>
        <taxon>Mycosphaerellaceae</taxon>
        <taxon>Ramularia</taxon>
    </lineage>
</organism>
<keyword evidence="8" id="KW-0862">Zinc</keyword>
<comment type="catalytic activity">
    <reaction evidence="1">
        <text>[E2 ubiquitin-conjugating enzyme]-S-ubiquitinyl-L-cysteine + [acceptor protein]-L-lysine = [E2 ubiquitin-conjugating enzyme]-L-cysteine + [acceptor protein]-N(6)-ubiquitinyl-L-lysine.</text>
        <dbReference type="EC" id="2.3.2.31"/>
    </reaction>
</comment>
<evidence type="ECO:0000259" key="9">
    <source>
        <dbReference type="PROSITE" id="PS51873"/>
    </source>
</evidence>
<proteinExistence type="predicted"/>
<evidence type="ECO:0000256" key="1">
    <source>
        <dbReference type="ARBA" id="ARBA00001798"/>
    </source>
</evidence>